<evidence type="ECO:0000313" key="1">
    <source>
        <dbReference type="EMBL" id="MPN31224.1"/>
    </source>
</evidence>
<protein>
    <submittedName>
        <fullName evidence="1">Uncharacterized protein</fullName>
    </submittedName>
</protein>
<reference evidence="1" key="1">
    <citation type="submission" date="2019-08" db="EMBL/GenBank/DDBJ databases">
        <authorList>
            <person name="Kucharzyk K."/>
            <person name="Murdoch R.W."/>
            <person name="Higgins S."/>
            <person name="Loffler F."/>
        </authorList>
    </citation>
    <scope>NUCLEOTIDE SEQUENCE</scope>
</reference>
<gene>
    <name evidence="1" type="ORF">SDC9_178698</name>
</gene>
<accession>A0A645H4F5</accession>
<dbReference type="EMBL" id="VSSQ01082677">
    <property type="protein sequence ID" value="MPN31224.1"/>
    <property type="molecule type" value="Genomic_DNA"/>
</dbReference>
<comment type="caution">
    <text evidence="1">The sequence shown here is derived from an EMBL/GenBank/DDBJ whole genome shotgun (WGS) entry which is preliminary data.</text>
</comment>
<proteinExistence type="predicted"/>
<sequence>MMAKGYAGWSGAADKETVGAMRKGGCCKLIILLDQFLAIGLMKTVIECLTD</sequence>
<organism evidence="1">
    <name type="scientific">bioreactor metagenome</name>
    <dbReference type="NCBI Taxonomy" id="1076179"/>
    <lineage>
        <taxon>unclassified sequences</taxon>
        <taxon>metagenomes</taxon>
        <taxon>ecological metagenomes</taxon>
    </lineage>
</organism>
<dbReference type="AlphaFoldDB" id="A0A645H4F5"/>
<name>A0A645H4F5_9ZZZZ</name>